<dbReference type="PANTHER" id="PTHR34183:SF8">
    <property type="entry name" value="ENDOLYTIC PEPTIDOGLYCAN TRANSGLYCOSYLASE RLPA-RELATED"/>
    <property type="match status" value="1"/>
</dbReference>
<dbReference type="GO" id="GO:0008932">
    <property type="term" value="F:lytic endotransglycosylase activity"/>
    <property type="evidence" value="ECO:0007669"/>
    <property type="project" value="UniProtKB-UniRule"/>
</dbReference>
<dbReference type="EC" id="4.2.2.-" evidence="4"/>
<dbReference type="GO" id="GO:0000270">
    <property type="term" value="P:peptidoglycan metabolic process"/>
    <property type="evidence" value="ECO:0007669"/>
    <property type="project" value="UniProtKB-UniRule"/>
</dbReference>
<dbReference type="InterPro" id="IPR009009">
    <property type="entry name" value="RlpA-like_DPBB"/>
</dbReference>
<name>A0AAJ1IHF4_9SPIO</name>
<evidence type="ECO:0000259" key="6">
    <source>
        <dbReference type="PROSITE" id="PS51724"/>
    </source>
</evidence>
<dbReference type="InterPro" id="IPR012997">
    <property type="entry name" value="RplA"/>
</dbReference>
<dbReference type="AlphaFoldDB" id="A0AAJ1IHF4"/>
<dbReference type="Gene3D" id="3.30.70.1070">
    <property type="entry name" value="Sporulation related repeat"/>
    <property type="match status" value="1"/>
</dbReference>
<dbReference type="SUPFAM" id="SSF110997">
    <property type="entry name" value="Sporulation related repeat"/>
    <property type="match status" value="1"/>
</dbReference>
<evidence type="ECO:0000256" key="5">
    <source>
        <dbReference type="RuleBase" id="RU003495"/>
    </source>
</evidence>
<reference evidence="7 8" key="1">
    <citation type="submission" date="2022-12" db="EMBL/GenBank/DDBJ databases">
        <title>Metagenome assembled genome from gulf of manar.</title>
        <authorList>
            <person name="Kohli P."/>
            <person name="Pk S."/>
            <person name="Venkata Ramana C."/>
            <person name="Sasikala C."/>
        </authorList>
    </citation>
    <scope>NUCLEOTIDE SEQUENCE [LARGE SCALE GENOMIC DNA]</scope>
    <source>
        <strain evidence="7">JB008</strain>
    </source>
</reference>
<accession>A0AAJ1IHF4</accession>
<dbReference type="InterPro" id="IPR036908">
    <property type="entry name" value="RlpA-like_sf"/>
</dbReference>
<evidence type="ECO:0000313" key="8">
    <source>
        <dbReference type="Proteomes" id="UP001221217"/>
    </source>
</evidence>
<evidence type="ECO:0000256" key="4">
    <source>
        <dbReference type="HAMAP-Rule" id="MF_02071"/>
    </source>
</evidence>
<dbReference type="GO" id="GO:0042834">
    <property type="term" value="F:peptidoglycan binding"/>
    <property type="evidence" value="ECO:0007669"/>
    <property type="project" value="InterPro"/>
</dbReference>
<dbReference type="InterPro" id="IPR007730">
    <property type="entry name" value="SPOR-like_dom"/>
</dbReference>
<feature type="chain" id="PRO_5042300722" description="Probable endolytic peptidoglycan transglycosylase RlpA" evidence="4">
    <location>
        <begin position="26"/>
        <end position="214"/>
    </location>
</feature>
<keyword evidence="1 4" id="KW-0732">Signal</keyword>
<evidence type="ECO:0000256" key="1">
    <source>
        <dbReference type="ARBA" id="ARBA00022729"/>
    </source>
</evidence>
<dbReference type="Pfam" id="PF05036">
    <property type="entry name" value="SPOR"/>
    <property type="match status" value="1"/>
</dbReference>
<dbReference type="EMBL" id="JAQQAL010000038">
    <property type="protein sequence ID" value="MDC7228012.1"/>
    <property type="molecule type" value="Genomic_DNA"/>
</dbReference>
<evidence type="ECO:0000256" key="3">
    <source>
        <dbReference type="ARBA" id="ARBA00023316"/>
    </source>
</evidence>
<dbReference type="SUPFAM" id="SSF50685">
    <property type="entry name" value="Barwin-like endoglucanases"/>
    <property type="match status" value="1"/>
</dbReference>
<dbReference type="InterPro" id="IPR036680">
    <property type="entry name" value="SPOR-like_sf"/>
</dbReference>
<evidence type="ECO:0000256" key="2">
    <source>
        <dbReference type="ARBA" id="ARBA00023239"/>
    </source>
</evidence>
<dbReference type="GO" id="GO:0071555">
    <property type="term" value="P:cell wall organization"/>
    <property type="evidence" value="ECO:0007669"/>
    <property type="project" value="UniProtKB-KW"/>
</dbReference>
<dbReference type="Pfam" id="PF03330">
    <property type="entry name" value="DPBB_1"/>
    <property type="match status" value="1"/>
</dbReference>
<dbReference type="NCBIfam" id="TIGR00413">
    <property type="entry name" value="rlpA"/>
    <property type="match status" value="1"/>
</dbReference>
<dbReference type="PROSITE" id="PS51724">
    <property type="entry name" value="SPOR"/>
    <property type="match status" value="1"/>
</dbReference>
<dbReference type="Gene3D" id="2.40.40.10">
    <property type="entry name" value="RlpA-like domain"/>
    <property type="match status" value="1"/>
</dbReference>
<dbReference type="HAMAP" id="MF_02071">
    <property type="entry name" value="RlpA"/>
    <property type="match status" value="1"/>
</dbReference>
<dbReference type="InterPro" id="IPR034718">
    <property type="entry name" value="RlpA"/>
</dbReference>
<comment type="caution">
    <text evidence="7">The sequence shown here is derived from an EMBL/GenBank/DDBJ whole genome shotgun (WGS) entry which is preliminary data.</text>
</comment>
<sequence precursor="true">MKLPLRLFFLLILSTLLFIASPVIAFETGTASWYGGKFQGRKTANGETFDTNKLTAAHKTLPFNTLVKVTNNNNDQWVIVRINDRGPFVEGRVIDLSRAAAEAIDMTISGVAPVALEIVSLPDGATEANLVKSESVHPEGIPENYKIQIASFSSAANAYNCLQKLASAGMDAEIEKSDAGMLRVIIPSVEKEDIDNIKLKLKAIGFNSPLIRHN</sequence>
<dbReference type="CDD" id="cd22268">
    <property type="entry name" value="DPBB_RlpA-like"/>
    <property type="match status" value="1"/>
</dbReference>
<comment type="function">
    <text evidence="4">Lytic transglycosylase with a strong preference for naked glycan strands that lack stem peptides.</text>
</comment>
<comment type="similarity">
    <text evidence="4 5">Belongs to the RlpA family.</text>
</comment>
<keyword evidence="3 4" id="KW-0961">Cell wall biogenesis/degradation</keyword>
<evidence type="ECO:0000313" key="7">
    <source>
        <dbReference type="EMBL" id="MDC7228012.1"/>
    </source>
</evidence>
<gene>
    <name evidence="4" type="primary">rlpA</name>
    <name evidence="7" type="ORF">PQJ61_14710</name>
</gene>
<protein>
    <recommendedName>
        <fullName evidence="4">Probable endolytic peptidoglycan transglycosylase RlpA</fullName>
        <ecNumber evidence="4">4.2.2.-</ecNumber>
    </recommendedName>
</protein>
<organism evidence="7 8">
    <name type="scientific">Candidatus Thalassospirochaeta sargassi</name>
    <dbReference type="NCBI Taxonomy" id="3119039"/>
    <lineage>
        <taxon>Bacteria</taxon>
        <taxon>Pseudomonadati</taxon>
        <taxon>Spirochaetota</taxon>
        <taxon>Spirochaetia</taxon>
        <taxon>Spirochaetales</taxon>
        <taxon>Spirochaetaceae</taxon>
        <taxon>Candidatus Thalassospirochaeta</taxon>
    </lineage>
</organism>
<proteinExistence type="inferred from homology"/>
<dbReference type="Proteomes" id="UP001221217">
    <property type="component" value="Unassembled WGS sequence"/>
</dbReference>
<feature type="signal peptide" evidence="4">
    <location>
        <begin position="1"/>
        <end position="25"/>
    </location>
</feature>
<dbReference type="PANTHER" id="PTHR34183">
    <property type="entry name" value="ENDOLYTIC PEPTIDOGLYCAN TRANSGLYCOSYLASE RLPA"/>
    <property type="match status" value="1"/>
</dbReference>
<feature type="domain" description="SPOR" evidence="6">
    <location>
        <begin position="139"/>
        <end position="213"/>
    </location>
</feature>
<keyword evidence="2 4" id="KW-0456">Lyase</keyword>